<dbReference type="GO" id="GO:0016604">
    <property type="term" value="C:nuclear body"/>
    <property type="evidence" value="ECO:0007669"/>
    <property type="project" value="TreeGrafter"/>
</dbReference>
<dbReference type="Proteomes" id="UP000792457">
    <property type="component" value="Unassembled WGS sequence"/>
</dbReference>
<accession>A0A8K0K3C1</accession>
<dbReference type="InterPro" id="IPR042470">
    <property type="entry name" value="RMI1_N_C_sf"/>
</dbReference>
<evidence type="ECO:0000313" key="5">
    <source>
        <dbReference type="Proteomes" id="UP000792457"/>
    </source>
</evidence>
<dbReference type="Pfam" id="PF08585">
    <property type="entry name" value="RMI1_N_C"/>
    <property type="match status" value="1"/>
</dbReference>
<organism evidence="4 5">
    <name type="scientific">Ladona fulva</name>
    <name type="common">Scarce chaser dragonfly</name>
    <name type="synonym">Libellula fulva</name>
    <dbReference type="NCBI Taxonomy" id="123851"/>
    <lineage>
        <taxon>Eukaryota</taxon>
        <taxon>Metazoa</taxon>
        <taxon>Ecdysozoa</taxon>
        <taxon>Arthropoda</taxon>
        <taxon>Hexapoda</taxon>
        <taxon>Insecta</taxon>
        <taxon>Pterygota</taxon>
        <taxon>Palaeoptera</taxon>
        <taxon>Odonata</taxon>
        <taxon>Epiprocta</taxon>
        <taxon>Anisoptera</taxon>
        <taxon>Libelluloidea</taxon>
        <taxon>Libellulidae</taxon>
        <taxon>Ladona</taxon>
    </lineage>
</organism>
<name>A0A8K0K3C1_LADFU</name>
<evidence type="ECO:0000256" key="2">
    <source>
        <dbReference type="ARBA" id="ARBA00018987"/>
    </source>
</evidence>
<evidence type="ECO:0000259" key="3">
    <source>
        <dbReference type="Pfam" id="PF08585"/>
    </source>
</evidence>
<dbReference type="InterPro" id="IPR013894">
    <property type="entry name" value="RMI1_OB"/>
</dbReference>
<reference evidence="4" key="1">
    <citation type="submission" date="2013-04" db="EMBL/GenBank/DDBJ databases">
        <authorList>
            <person name="Qu J."/>
            <person name="Murali S.C."/>
            <person name="Bandaranaike D."/>
            <person name="Bellair M."/>
            <person name="Blankenburg K."/>
            <person name="Chao H."/>
            <person name="Dinh H."/>
            <person name="Doddapaneni H."/>
            <person name="Downs B."/>
            <person name="Dugan-Rocha S."/>
            <person name="Elkadiri S."/>
            <person name="Gnanaolivu R.D."/>
            <person name="Hernandez B."/>
            <person name="Javaid M."/>
            <person name="Jayaseelan J.C."/>
            <person name="Lee S."/>
            <person name="Li M."/>
            <person name="Ming W."/>
            <person name="Munidasa M."/>
            <person name="Muniz J."/>
            <person name="Nguyen L."/>
            <person name="Ongeri F."/>
            <person name="Osuji N."/>
            <person name="Pu L.-L."/>
            <person name="Puazo M."/>
            <person name="Qu C."/>
            <person name="Quiroz J."/>
            <person name="Raj R."/>
            <person name="Weissenberger G."/>
            <person name="Xin Y."/>
            <person name="Zou X."/>
            <person name="Han Y."/>
            <person name="Richards S."/>
            <person name="Worley K."/>
            <person name="Muzny D."/>
            <person name="Gibbs R."/>
        </authorList>
    </citation>
    <scope>NUCLEOTIDE SEQUENCE</scope>
    <source>
        <strain evidence="4">Sampled in the wild</strain>
    </source>
</reference>
<proteinExistence type="inferred from homology"/>
<dbReference type="Gene3D" id="2.40.50.770">
    <property type="entry name" value="RecQ-mediated genome instability protein Rmi1, C-terminal domain"/>
    <property type="match status" value="1"/>
</dbReference>
<dbReference type="PANTHER" id="PTHR14790:SF15">
    <property type="entry name" value="RECQ-MEDIATED GENOME INSTABILITY PROTEIN 1"/>
    <property type="match status" value="1"/>
</dbReference>
<dbReference type="OrthoDB" id="341511at2759"/>
<feature type="domain" description="RecQ mediated genome instability protein 1 OB-fold" evidence="3">
    <location>
        <begin position="6"/>
        <end position="104"/>
    </location>
</feature>
<comment type="caution">
    <text evidence="4">The sequence shown here is derived from an EMBL/GenBank/DDBJ whole genome shotgun (WGS) entry which is preliminary data.</text>
</comment>
<dbReference type="EMBL" id="KZ308299">
    <property type="protein sequence ID" value="KAG8226829.1"/>
    <property type="molecule type" value="Genomic_DNA"/>
</dbReference>
<sequence length="113" mass="12431">MEMGSLPPNLCSLKDITLSGTYAVQVECVRDISVPAYSQLLLVRGVSTENTEATKKQAETWEPKPGRVLRLTLFDGVQETMGMEYSPIREIDKGLTPGTKVIFNHTFAVLSAN</sequence>
<protein>
    <recommendedName>
        <fullName evidence="2">RecQ-mediated genome instability protein 1</fullName>
    </recommendedName>
</protein>
<reference evidence="4" key="2">
    <citation type="submission" date="2017-10" db="EMBL/GenBank/DDBJ databases">
        <title>Ladona fulva Genome sequencing and assembly.</title>
        <authorList>
            <person name="Murali S."/>
            <person name="Richards S."/>
            <person name="Bandaranaike D."/>
            <person name="Bellair M."/>
            <person name="Blankenburg K."/>
            <person name="Chao H."/>
            <person name="Dinh H."/>
            <person name="Doddapaneni H."/>
            <person name="Dugan-Rocha S."/>
            <person name="Elkadiri S."/>
            <person name="Gnanaolivu R."/>
            <person name="Hernandez B."/>
            <person name="Skinner E."/>
            <person name="Javaid M."/>
            <person name="Lee S."/>
            <person name="Li M."/>
            <person name="Ming W."/>
            <person name="Munidasa M."/>
            <person name="Muniz J."/>
            <person name="Nguyen L."/>
            <person name="Hughes D."/>
            <person name="Osuji N."/>
            <person name="Pu L.-L."/>
            <person name="Puazo M."/>
            <person name="Qu C."/>
            <person name="Quiroz J."/>
            <person name="Raj R."/>
            <person name="Weissenberger G."/>
            <person name="Xin Y."/>
            <person name="Zou X."/>
            <person name="Han Y."/>
            <person name="Worley K."/>
            <person name="Muzny D."/>
            <person name="Gibbs R."/>
        </authorList>
    </citation>
    <scope>NUCLEOTIDE SEQUENCE</scope>
    <source>
        <strain evidence="4">Sampled in the wild</strain>
    </source>
</reference>
<keyword evidence="5" id="KW-1185">Reference proteome</keyword>
<dbReference type="GO" id="GO:0000724">
    <property type="term" value="P:double-strand break repair via homologous recombination"/>
    <property type="evidence" value="ECO:0007669"/>
    <property type="project" value="TreeGrafter"/>
</dbReference>
<dbReference type="AlphaFoldDB" id="A0A8K0K3C1"/>
<gene>
    <name evidence="4" type="ORF">J437_LFUL007097</name>
</gene>
<evidence type="ECO:0000256" key="1">
    <source>
        <dbReference type="ARBA" id="ARBA00006395"/>
    </source>
</evidence>
<comment type="similarity">
    <text evidence="1">Belongs to the RMI1 family.</text>
</comment>
<dbReference type="GO" id="GO:0031422">
    <property type="term" value="C:RecQ family helicase-topoisomerase III complex"/>
    <property type="evidence" value="ECO:0007669"/>
    <property type="project" value="TreeGrafter"/>
</dbReference>
<dbReference type="GO" id="GO:0000712">
    <property type="term" value="P:resolution of meiotic recombination intermediates"/>
    <property type="evidence" value="ECO:0007669"/>
    <property type="project" value="TreeGrafter"/>
</dbReference>
<dbReference type="PANTHER" id="PTHR14790">
    <property type="entry name" value="RECQ-MEDIATED GENOME INSTABILITY PROTEIN 1 RMI1"/>
    <property type="match status" value="1"/>
</dbReference>
<evidence type="ECO:0000313" key="4">
    <source>
        <dbReference type="EMBL" id="KAG8226829.1"/>
    </source>
</evidence>